<dbReference type="Proteomes" id="UP001162483">
    <property type="component" value="Unassembled WGS sequence"/>
</dbReference>
<gene>
    <name evidence="2" type="ORF">SPARVUS_LOCUS14610459</name>
</gene>
<evidence type="ECO:0000313" key="2">
    <source>
        <dbReference type="EMBL" id="CAI9611829.1"/>
    </source>
</evidence>
<proteinExistence type="predicted"/>
<dbReference type="EMBL" id="CATNWA010019188">
    <property type="protein sequence ID" value="CAI9611829.1"/>
    <property type="molecule type" value="Genomic_DNA"/>
</dbReference>
<evidence type="ECO:0000256" key="1">
    <source>
        <dbReference type="SAM" id="MobiDB-lite"/>
    </source>
</evidence>
<feature type="non-terminal residue" evidence="2">
    <location>
        <position position="51"/>
    </location>
</feature>
<comment type="caution">
    <text evidence="2">The sequence shown here is derived from an EMBL/GenBank/DDBJ whole genome shotgun (WGS) entry which is preliminary data.</text>
</comment>
<keyword evidence="3" id="KW-1185">Reference proteome</keyword>
<protein>
    <submittedName>
        <fullName evidence="2">Uncharacterized protein</fullName>
    </submittedName>
</protein>
<name>A0ABN9GRR4_9NEOB</name>
<organism evidence="2 3">
    <name type="scientific">Staurois parvus</name>
    <dbReference type="NCBI Taxonomy" id="386267"/>
    <lineage>
        <taxon>Eukaryota</taxon>
        <taxon>Metazoa</taxon>
        <taxon>Chordata</taxon>
        <taxon>Craniata</taxon>
        <taxon>Vertebrata</taxon>
        <taxon>Euteleostomi</taxon>
        <taxon>Amphibia</taxon>
        <taxon>Batrachia</taxon>
        <taxon>Anura</taxon>
        <taxon>Neobatrachia</taxon>
        <taxon>Ranoidea</taxon>
        <taxon>Ranidae</taxon>
        <taxon>Staurois</taxon>
    </lineage>
</organism>
<feature type="region of interest" description="Disordered" evidence="1">
    <location>
        <begin position="1"/>
        <end position="51"/>
    </location>
</feature>
<evidence type="ECO:0000313" key="3">
    <source>
        <dbReference type="Proteomes" id="UP001162483"/>
    </source>
</evidence>
<accession>A0ABN9GRR4</accession>
<sequence length="51" mass="5388">MKSPIPGPGFGNGQETDCTGVCRPFNKRPNQGSGLHPGRQESGGLHLGRQE</sequence>
<reference evidence="2" key="1">
    <citation type="submission" date="2023-05" db="EMBL/GenBank/DDBJ databases">
        <authorList>
            <person name="Stuckert A."/>
        </authorList>
    </citation>
    <scope>NUCLEOTIDE SEQUENCE</scope>
</reference>